<dbReference type="STRING" id="395965.Msil_2278"/>
<dbReference type="eggNOG" id="COG1692">
    <property type="taxonomic scope" value="Bacteria"/>
</dbReference>
<dbReference type="Proteomes" id="UP000002257">
    <property type="component" value="Chromosome"/>
</dbReference>
<feature type="active site" description="Proton donor" evidence="5">
    <location>
        <position position="68"/>
    </location>
</feature>
<feature type="binding site" evidence="6">
    <location>
        <position position="39"/>
    </location>
    <ligand>
        <name>Fe cation</name>
        <dbReference type="ChEBI" id="CHEBI:24875"/>
        <label>1</label>
    </ligand>
</feature>
<evidence type="ECO:0000313" key="8">
    <source>
        <dbReference type="Proteomes" id="UP000002257"/>
    </source>
</evidence>
<dbReference type="EMBL" id="CP001280">
    <property type="protein sequence ID" value="ACK51210.1"/>
    <property type="molecule type" value="Genomic_DNA"/>
</dbReference>
<feature type="binding site" evidence="6">
    <location>
        <position position="178"/>
    </location>
    <ligand>
        <name>Fe cation</name>
        <dbReference type="ChEBI" id="CHEBI:24875"/>
        <label>2</label>
    </ligand>
</feature>
<feature type="binding site" evidence="6">
    <location>
        <position position="67"/>
    </location>
    <ligand>
        <name>Fe cation</name>
        <dbReference type="ChEBI" id="CHEBI:24875"/>
        <label>2</label>
    </ligand>
</feature>
<dbReference type="InterPro" id="IPR005235">
    <property type="entry name" value="YmdB-like"/>
</dbReference>
<dbReference type="Gene3D" id="3.60.21.10">
    <property type="match status" value="1"/>
</dbReference>
<gene>
    <name evidence="7" type="ordered locus">Msil_2278</name>
</gene>
<dbReference type="Pfam" id="PF13277">
    <property type="entry name" value="YmdB"/>
    <property type="match status" value="1"/>
</dbReference>
<name>B8EI91_METSB</name>
<keyword evidence="2" id="KW-0378">Hydrolase</keyword>
<dbReference type="GO" id="GO:0046872">
    <property type="term" value="F:metal ion binding"/>
    <property type="evidence" value="ECO:0007669"/>
    <property type="project" value="UniProtKB-KW"/>
</dbReference>
<feature type="binding site" evidence="6">
    <location>
        <position position="180"/>
    </location>
    <ligand>
        <name>Fe cation</name>
        <dbReference type="ChEBI" id="CHEBI:24875"/>
        <label>1</label>
    </ligand>
</feature>
<evidence type="ECO:0000313" key="7">
    <source>
        <dbReference type="EMBL" id="ACK51210.1"/>
    </source>
</evidence>
<feature type="binding site" evidence="6">
    <location>
        <position position="40"/>
    </location>
    <ligand>
        <name>Fe cation</name>
        <dbReference type="ChEBI" id="CHEBI:24875"/>
        <label>1</label>
    </ligand>
</feature>
<dbReference type="AlphaFoldDB" id="B8EI91"/>
<keyword evidence="1 6" id="KW-0479">Metal-binding</keyword>
<evidence type="ECO:0000256" key="2">
    <source>
        <dbReference type="ARBA" id="ARBA00022801"/>
    </source>
</evidence>
<organism evidence="7 8">
    <name type="scientific">Methylocella silvestris (strain DSM 15510 / CIP 108128 / LMG 27833 / NCIMB 13906 / BL2)</name>
    <dbReference type="NCBI Taxonomy" id="395965"/>
    <lineage>
        <taxon>Bacteria</taxon>
        <taxon>Pseudomonadati</taxon>
        <taxon>Pseudomonadota</taxon>
        <taxon>Alphaproteobacteria</taxon>
        <taxon>Hyphomicrobiales</taxon>
        <taxon>Beijerinckiaceae</taxon>
        <taxon>Methylocella</taxon>
    </lineage>
</organism>
<evidence type="ECO:0000256" key="6">
    <source>
        <dbReference type="PIRSR" id="PIRSR004789-51"/>
    </source>
</evidence>
<keyword evidence="8" id="KW-1185">Reference proteome</keyword>
<feature type="binding site" evidence="6">
    <location>
        <position position="39"/>
    </location>
    <ligand>
        <name>Fe cation</name>
        <dbReference type="ChEBI" id="CHEBI:24875"/>
        <label>2</label>
    </ligand>
</feature>
<sequence length="274" mass="29047">MRLLFIGDVVGRAGRSIISAELPKLRAEWGLDFVIVNGENAAGGFGITEAVCDEFLAAGADCVTLGNHAFDQRDALVFIARQPRLIRPVNYPRGTPGRGANLIEAASGARVLVVNVLGRVFMDALDDPFAAIERELEACPLGVGCDAAVVDFHAEASSEKQAFGYFVDGRVSLVVGTHTHVPTADCRILAQRTAYMTDAGMTGDYDSVIGMDKEEPVRRFTTKLPTSRFEPASGPATLCGVAVELDGQGLALAVAPVRIGGRLAEARPGFWQGS</sequence>
<dbReference type="HOGENOM" id="CLU_068238_0_0_5"/>
<dbReference type="KEGG" id="msl:Msil_2278"/>
<feature type="binding site" evidence="6">
    <location>
        <position position="8"/>
    </location>
    <ligand>
        <name>Fe cation</name>
        <dbReference type="ChEBI" id="CHEBI:24875"/>
        <label>1</label>
    </ligand>
</feature>
<evidence type="ECO:0000256" key="5">
    <source>
        <dbReference type="PIRSR" id="PIRSR004789-50"/>
    </source>
</evidence>
<feature type="binding site" evidence="6">
    <location>
        <position position="153"/>
    </location>
    <ligand>
        <name>Fe cation</name>
        <dbReference type="ChEBI" id="CHEBI:24875"/>
        <label>2</label>
    </ligand>
</feature>
<keyword evidence="3" id="KW-0408">Iron</keyword>
<dbReference type="PIRSF" id="PIRSF004789">
    <property type="entry name" value="DR1281"/>
    <property type="match status" value="1"/>
</dbReference>
<reference evidence="7 8" key="1">
    <citation type="journal article" date="2010" name="J. Bacteriol.">
        <title>Complete genome sequence of the aerobic facultative methanotroph Methylocella silvestris BL2.</title>
        <authorList>
            <person name="Chen Y."/>
            <person name="Crombie A."/>
            <person name="Rahman M.T."/>
            <person name="Dedysh S.N."/>
            <person name="Liesack W."/>
            <person name="Stott M.B."/>
            <person name="Alam M."/>
            <person name="Theisen A.R."/>
            <person name="Murrell J.C."/>
            <person name="Dunfield P.F."/>
        </authorList>
    </citation>
    <scope>NUCLEOTIDE SEQUENCE [LARGE SCALE GENOMIC DNA]</scope>
    <source>
        <strain evidence="8">DSM 15510 / CIP 108128 / LMG 27833 / NCIMB 13906 / BL2</strain>
    </source>
</reference>
<proteinExistence type="inferred from homology"/>
<dbReference type="CDD" id="cd07382">
    <property type="entry name" value="MPP_DR1281"/>
    <property type="match status" value="1"/>
</dbReference>
<dbReference type="NCBIfam" id="TIGR00282">
    <property type="entry name" value="TIGR00282 family metallophosphoesterase"/>
    <property type="match status" value="1"/>
</dbReference>
<dbReference type="PANTHER" id="PTHR36303:SF1">
    <property type="entry name" value="2',3'-CYCLIC-NUCLEOTIDE 2'-PHOSPHODIESTERASE"/>
    <property type="match status" value="1"/>
</dbReference>
<evidence type="ECO:0000256" key="4">
    <source>
        <dbReference type="ARBA" id="ARBA00061401"/>
    </source>
</evidence>
<protein>
    <submittedName>
        <fullName evidence="7">Metallophosphoesterase</fullName>
    </submittedName>
</protein>
<dbReference type="FunFam" id="3.60.21.10:FF:000016">
    <property type="entry name" value="Putative metallophosphoesterase"/>
    <property type="match status" value="1"/>
</dbReference>
<dbReference type="GO" id="GO:0004113">
    <property type="term" value="F:2',3'-cyclic-nucleotide 3'-phosphodiesterase activity"/>
    <property type="evidence" value="ECO:0007669"/>
    <property type="project" value="TreeGrafter"/>
</dbReference>
<dbReference type="PANTHER" id="PTHR36303">
    <property type="entry name" value="2',3'-CYCLIC-NUCLEOTIDE 2'-PHOSPHODIESTERASE"/>
    <property type="match status" value="1"/>
</dbReference>
<evidence type="ECO:0000256" key="1">
    <source>
        <dbReference type="ARBA" id="ARBA00022723"/>
    </source>
</evidence>
<dbReference type="OrthoDB" id="9801109at2"/>
<evidence type="ECO:0000256" key="3">
    <source>
        <dbReference type="ARBA" id="ARBA00023004"/>
    </source>
</evidence>
<dbReference type="RefSeq" id="WP_012591279.1">
    <property type="nucleotide sequence ID" value="NC_011666.1"/>
</dbReference>
<dbReference type="SUPFAM" id="SSF56300">
    <property type="entry name" value="Metallo-dependent phosphatases"/>
    <property type="match status" value="1"/>
</dbReference>
<dbReference type="InterPro" id="IPR029052">
    <property type="entry name" value="Metallo-depent_PP-like"/>
</dbReference>
<accession>B8EI91</accession>
<comment type="similarity">
    <text evidence="4">Belongs to the YmdB-like family.</text>
</comment>